<comment type="subcellular location">
    <subcellularLocation>
        <location evidence="1">Nucleus</location>
    </subcellularLocation>
</comment>
<gene>
    <name evidence="7" type="ORF">TIFTF001_023796</name>
</gene>
<feature type="compositionally biased region" description="Polar residues" evidence="6">
    <location>
        <begin position="396"/>
        <end position="408"/>
    </location>
</feature>
<keyword evidence="5" id="KW-0539">Nucleus</keyword>
<sequence length="628" mass="71529">MWNNNDHETAIFPPCRGFLTPPPASLNNPKTSYSSMTDYTRRSPANKGDNFHVIYKVPSGNSPYVRAKQVQLIEKDPSRAISLFWSAINAGDRVDSALKDMAVVMKQLNRSDEAIEAIKSFRHLCSNDSQESLDNVLVELQALSLESDKNKQCNLAICLMHMNRKSEARSLLQAVRASSGKKPMDEAYAKSFERAHEMLAKLETESVVGGDGNCCKEISRSLSTPMVPRWSEEVRRKETYRLRDQNTETYCGSHFEGNANIKDSFTVHDDNRSSRFTSFRGESAVKYTQQAVSAVNKLKNEDSEIKDEWRSRFGSLKKNCTGCTSASEATSFQKKACFSPAPPRSNVRPPFTHPRRCLWGFGKGDQRRTEGRRKQVVGNSKKHPSDDVDWRRKNSTNDGSNLSQNFTAESPIDGAPIDRAQPMMETPKQPTLDSSDYNKKKSWADMVEEEEEEELCGFYNPWNSEEEIFSEESLKSDIINESPCLLQTQMKTASQKHERVWREWRSEEEEFNDENKNSNIVCESPRLQTRMKNVTRKLEFCDLNNSSPGNSVWSRNQSVRRNLYFDRNQELGDSSAASSFSSSPVPRKDPNFDDLNSLQSKLRCSNSGNDIKLMRRPHRLKVFQDITG</sequence>
<evidence type="ECO:0000313" key="7">
    <source>
        <dbReference type="EMBL" id="GMN54681.1"/>
    </source>
</evidence>
<dbReference type="AlphaFoldDB" id="A0AA88B0A4"/>
<dbReference type="PANTHER" id="PTHR36326">
    <property type="entry name" value="PROTEIN POLLENLESS 3-LIKE 2"/>
    <property type="match status" value="1"/>
</dbReference>
<dbReference type="Gene3D" id="1.25.40.10">
    <property type="entry name" value="Tetratricopeptide repeat domain"/>
    <property type="match status" value="1"/>
</dbReference>
<evidence type="ECO:0000313" key="8">
    <source>
        <dbReference type="Proteomes" id="UP001187192"/>
    </source>
</evidence>
<evidence type="ECO:0000256" key="3">
    <source>
        <dbReference type="ARBA" id="ARBA00022803"/>
    </source>
</evidence>
<dbReference type="EMBL" id="BTGU01000052">
    <property type="protein sequence ID" value="GMN54681.1"/>
    <property type="molecule type" value="Genomic_DNA"/>
</dbReference>
<dbReference type="GO" id="GO:0005634">
    <property type="term" value="C:nucleus"/>
    <property type="evidence" value="ECO:0007669"/>
    <property type="project" value="UniProtKB-SubCell"/>
</dbReference>
<dbReference type="PANTHER" id="PTHR36326:SF4">
    <property type="entry name" value="PROTEIN POLLENLESS 3-LIKE 1"/>
    <property type="match status" value="1"/>
</dbReference>
<proteinExistence type="predicted"/>
<keyword evidence="3" id="KW-0802">TPR repeat</keyword>
<dbReference type="InterPro" id="IPR044961">
    <property type="entry name" value="MS5/SDI1"/>
</dbReference>
<evidence type="ECO:0000256" key="5">
    <source>
        <dbReference type="ARBA" id="ARBA00023242"/>
    </source>
</evidence>
<keyword evidence="2" id="KW-0677">Repeat</keyword>
<dbReference type="SUPFAM" id="SSF48452">
    <property type="entry name" value="TPR-like"/>
    <property type="match status" value="1"/>
</dbReference>
<comment type="caution">
    <text evidence="7">The sequence shown here is derived from an EMBL/GenBank/DDBJ whole genome shotgun (WGS) entry which is preliminary data.</text>
</comment>
<evidence type="ECO:0000256" key="6">
    <source>
        <dbReference type="SAM" id="MobiDB-lite"/>
    </source>
</evidence>
<protein>
    <recommendedName>
        <fullName evidence="9">Protein POLLENLESS 3</fullName>
    </recommendedName>
</protein>
<feature type="region of interest" description="Disordered" evidence="6">
    <location>
        <begin position="573"/>
        <end position="598"/>
    </location>
</feature>
<evidence type="ECO:0000256" key="4">
    <source>
        <dbReference type="ARBA" id="ARBA00023054"/>
    </source>
</evidence>
<reference evidence="7" key="1">
    <citation type="submission" date="2023-07" db="EMBL/GenBank/DDBJ databases">
        <title>draft genome sequence of fig (Ficus carica).</title>
        <authorList>
            <person name="Takahashi T."/>
            <person name="Nishimura K."/>
        </authorList>
    </citation>
    <scope>NUCLEOTIDE SEQUENCE</scope>
</reference>
<feature type="compositionally biased region" description="Basic and acidic residues" evidence="6">
    <location>
        <begin position="383"/>
        <end position="392"/>
    </location>
</feature>
<name>A0AA88B0A4_FICCA</name>
<keyword evidence="4" id="KW-0175">Coiled coil</keyword>
<organism evidence="7 8">
    <name type="scientific">Ficus carica</name>
    <name type="common">Common fig</name>
    <dbReference type="NCBI Taxonomy" id="3494"/>
    <lineage>
        <taxon>Eukaryota</taxon>
        <taxon>Viridiplantae</taxon>
        <taxon>Streptophyta</taxon>
        <taxon>Embryophyta</taxon>
        <taxon>Tracheophyta</taxon>
        <taxon>Spermatophyta</taxon>
        <taxon>Magnoliopsida</taxon>
        <taxon>eudicotyledons</taxon>
        <taxon>Gunneridae</taxon>
        <taxon>Pentapetalae</taxon>
        <taxon>rosids</taxon>
        <taxon>fabids</taxon>
        <taxon>Rosales</taxon>
        <taxon>Moraceae</taxon>
        <taxon>Ficeae</taxon>
        <taxon>Ficus</taxon>
    </lineage>
</organism>
<feature type="compositionally biased region" description="Basic and acidic residues" evidence="6">
    <location>
        <begin position="364"/>
        <end position="373"/>
    </location>
</feature>
<evidence type="ECO:0008006" key="9">
    <source>
        <dbReference type="Google" id="ProtNLM"/>
    </source>
</evidence>
<feature type="region of interest" description="Disordered" evidence="6">
    <location>
        <begin position="338"/>
        <end position="419"/>
    </location>
</feature>
<dbReference type="Proteomes" id="UP001187192">
    <property type="component" value="Unassembled WGS sequence"/>
</dbReference>
<dbReference type="InterPro" id="IPR011990">
    <property type="entry name" value="TPR-like_helical_dom_sf"/>
</dbReference>
<accession>A0AA88B0A4</accession>
<evidence type="ECO:0000256" key="1">
    <source>
        <dbReference type="ARBA" id="ARBA00004123"/>
    </source>
</evidence>
<evidence type="ECO:0000256" key="2">
    <source>
        <dbReference type="ARBA" id="ARBA00022737"/>
    </source>
</evidence>
<feature type="compositionally biased region" description="Low complexity" evidence="6">
    <location>
        <begin position="574"/>
        <end position="583"/>
    </location>
</feature>
<keyword evidence="8" id="KW-1185">Reference proteome</keyword>